<feature type="domain" description="Mon2 C-terminal" evidence="5">
    <location>
        <begin position="1022"/>
        <end position="1252"/>
    </location>
</feature>
<sequence length="2193" mass="252077">MSTNLSTYFKNELLALSSETKRKYPKIKEVSEKCILKLRSINDVDKKTNKELAEALSKNPDFIEPLQLACETQNNKLSLISLSCIYQLLNYNAVSELAVPAYVKSLLNILNGNTEIQLKILQVLLSMIYKINSLHGEVIYDSLLICFKLQNLKNSNVNNTAAATLRQLVICLFDKVIMEMDAAAEGKETLNYTPFNNEGKEINLTNYQKDAFVVFQDLCLLISKKKPLVLNISSLQKAVGLELIDSVISTHYPIFQKNKEFTDLLKDCVCPTIVKLLSDKNEFNQTIRLIRVVELIIKQFTDLLKTECEIFLTKFLKILEPDQYVVWQRVLIMEVFIDFVNDKELIRIIFQQYDMSENFSDVFQNMIYAFSRLIVSEKPSLISSGSATNLFNRTISPNTSQGNSLVNLPYGNDSSMLTINNSCMKIRCLDQFDKTEPPVIPDTYLIYLSLKCITSIINELSQSIFTNNVDINSQQALIQETAKKPIDDELVKNMSEVAWSGFLAALSFLLTANIEDTLFSLVLTSYQQFTVLCGYLNLTVPQDAFMISLCKTSLPDSSLSNGNSPTTKINALSFDRSISCIQTFLNISFILSSRFTEANWYLIIDTLQEADNNISSMNSMKLTNTINPQNSSNSISKSFEKMGRRSSNFNTKQNSSSANASQNLNANYVPINEEQIKEIKKSINGFFQDSINMTTFTFKKFYNALVTISGELFGVQCNDNHTNVLRVSGNKDIKKSMTINHSFVLEKLQFVTLLNIDRLIYENEKVVEENNEEPTSHNEQVDDNTESNEEELTMKPTNEEKAVNPLYNRNSWDFLIYYLISMAHSKIISIGLREQACNAIFEILIYIVKHCFIEDNKKEDIKYKKEIEEKVINTFYQLIMDVDDCNIKDYVIIRDNGEELSETDSYQYNINAYSGILEAKKAAVEKLNDIIQIGGQYFSYIWGKVFIIINSILNMNEDTSTSNGKEKSNDLETKENNIKEGISSSKSSISKESTSAPTSVAITNKYLALIREGFSCLQLICTDFLLLLTPVNIYYCINTIAKYAEFSKDTNISLTAIGLSWNIMDHLQTKRIGLTYQEESQFLEQNYNENKIYNILTKENSQLYPTDSNPIYQNWLENGGEWNIESINSLYLYLVDNLSLLCFDTHSEIRNSANQTLFNTINMNGYYLNLDLWNECLWVVLFPLLQRIQDESEQASQESITLEEKLATSKKWDEIKVFTLNGMTQCFHNFKNILIFLGVSFEKAWSEYLNHLILWNKASLEISYCIDDDNDGCTSTTTVITDEGNIKSIIEGYTKIIESNITAIANSINTINILTHQQIDQLGNEREAIERVKNIKENIKNNVSIINNAANKVQMHLTNYIENSTEPITENHDIFKFIEYINEKIKDINNAGEEIKLTEEEINANAIMPLINIEKLKELCKEKTKLQRSHSTGHLSKENSTTSLNKIPNQDNDKKLRKTESVHYFFHHSNQEVCYTIMQSLNLLLNNEDSLSTTNNKLIRKSSQFFFTKSDPIIETEESTSSDDENEDKDRTEKIPDDDSDEPTEVEEDDTKILKTINNYIKALEDKGSKIFIYKKLHLYWSIYTTWEQIGECILDSAYTIQDNFIVSKEDHPSTATAVQGKDKMNLFEYKYSSRAGPCTSDTLCEYLVAFRNVYAMVRAQFKLENVKQLLTIMTGLILYNTLPEHPNSPTPHYIGDKENVSNLQSKVLMILKEIMFENWRKNYHKINKRVTGEDYHDDDTVHDLSKEVILKQQNLISKEDESVIIEVMNVLTVYAQLCFTNKLSLPNLDHKDSIPYIQRMLIGTKYNQLIDKSKKQRLLIKNVLNKQSPIPPQFSMIAFSYQCLLLLSNIFNVVYYYPGLYSQNVYINVIKAYQCYIEEKYNCPIIPKQEIPIWKTAVNEFKDITKTGLAIVDIINKDLEDENINETYRILTNTLNSYLSGVLRISNNMDLTDIECDEKFNIEFLKFITDDILSYYGSSYVNKDEFERLIHNIGNNSKISYENDEFSRTSDIMRTSSQPYSLGIYKDKEINLLGCENLPSFNEKFEIECLNTLFNLCQLNTNKDKENDDDELQIKKQKIAEVTYPILLLRCKKALLEYSHSFDVQNRCPLPRVKQEEIEFILNQLNTISVRPNLLKNTDIDNQSFKKELLLGSSSHLFYLYMPLCICLKTKSEKIKTMIQSSLIRVGQEIGL</sequence>
<dbReference type="InterPro" id="IPR032691">
    <property type="entry name" value="Mon2/Sec7/BIG1-like_HUS"/>
</dbReference>
<feature type="domain" description="Mon2/Sec7/BIG1-like dimerisation and cyclophilin-binding" evidence="6">
    <location>
        <begin position="4"/>
        <end position="179"/>
    </location>
</feature>
<keyword evidence="8" id="KW-1185">Reference proteome</keyword>
<feature type="compositionally biased region" description="Basic and acidic residues" evidence="3">
    <location>
        <begin position="964"/>
        <end position="978"/>
    </location>
</feature>
<feature type="compositionally biased region" description="Acidic residues" evidence="3">
    <location>
        <begin position="1538"/>
        <end position="1549"/>
    </location>
</feature>
<dbReference type="InterPro" id="IPR032817">
    <property type="entry name" value="Mon2_C"/>
</dbReference>
<name>A0A1Y1V1I1_9FUNG</name>
<evidence type="ECO:0000256" key="3">
    <source>
        <dbReference type="SAM" id="MobiDB-lite"/>
    </source>
</evidence>
<evidence type="ECO:0000313" key="7">
    <source>
        <dbReference type="EMBL" id="ORX44495.1"/>
    </source>
</evidence>
<evidence type="ECO:0000259" key="4">
    <source>
        <dbReference type="Pfam" id="PF12783"/>
    </source>
</evidence>
<feature type="region of interest" description="Disordered" evidence="3">
    <location>
        <begin position="959"/>
        <end position="992"/>
    </location>
</feature>
<dbReference type="STRING" id="1754191.A0A1Y1V1I1"/>
<dbReference type="Pfam" id="PF12783">
    <property type="entry name" value="Sec7-like_HUS"/>
    <property type="match status" value="1"/>
</dbReference>
<dbReference type="EMBL" id="MCFH01000045">
    <property type="protein sequence ID" value="ORX44495.1"/>
    <property type="molecule type" value="Genomic_DNA"/>
</dbReference>
<organism evidence="7 8">
    <name type="scientific">Piromyces finnis</name>
    <dbReference type="NCBI Taxonomy" id="1754191"/>
    <lineage>
        <taxon>Eukaryota</taxon>
        <taxon>Fungi</taxon>
        <taxon>Fungi incertae sedis</taxon>
        <taxon>Chytridiomycota</taxon>
        <taxon>Chytridiomycota incertae sedis</taxon>
        <taxon>Neocallimastigomycetes</taxon>
        <taxon>Neocallimastigales</taxon>
        <taxon>Neocallimastigaceae</taxon>
        <taxon>Piromyces</taxon>
    </lineage>
</organism>
<feature type="region of interest" description="Disordered" evidence="3">
    <location>
        <begin position="1516"/>
        <end position="1549"/>
    </location>
</feature>
<evidence type="ECO:0000259" key="6">
    <source>
        <dbReference type="Pfam" id="PF16213"/>
    </source>
</evidence>
<evidence type="ECO:0000259" key="5">
    <source>
        <dbReference type="Pfam" id="PF16206"/>
    </source>
</evidence>
<feature type="compositionally biased region" description="Low complexity" evidence="3">
    <location>
        <begin position="979"/>
        <end position="992"/>
    </location>
</feature>
<dbReference type="GO" id="GO:0015031">
    <property type="term" value="P:protein transport"/>
    <property type="evidence" value="ECO:0007669"/>
    <property type="project" value="UniProtKB-KW"/>
</dbReference>
<feature type="compositionally biased region" description="Acidic residues" evidence="3">
    <location>
        <begin position="1516"/>
        <end position="1527"/>
    </location>
</feature>
<accession>A0A1Y1V1I1</accession>
<feature type="compositionally biased region" description="Polar residues" evidence="3">
    <location>
        <begin position="1429"/>
        <end position="1450"/>
    </location>
</feature>
<evidence type="ECO:0008006" key="9">
    <source>
        <dbReference type="Google" id="ProtNLM"/>
    </source>
</evidence>
<evidence type="ECO:0000313" key="8">
    <source>
        <dbReference type="Proteomes" id="UP000193719"/>
    </source>
</evidence>
<keyword evidence="1" id="KW-0813">Transport</keyword>
<feature type="compositionally biased region" description="Basic and acidic residues" evidence="3">
    <location>
        <begin position="1528"/>
        <end position="1537"/>
    </location>
</feature>
<feature type="domain" description="Mon2/Sec7/BIG1-like HUS" evidence="4">
    <location>
        <begin position="207"/>
        <end position="361"/>
    </location>
</feature>
<evidence type="ECO:0000256" key="2">
    <source>
        <dbReference type="ARBA" id="ARBA00022927"/>
    </source>
</evidence>
<gene>
    <name evidence="7" type="ORF">BCR36DRAFT_359600</name>
</gene>
<feature type="compositionally biased region" description="Acidic residues" evidence="3">
    <location>
        <begin position="781"/>
        <end position="791"/>
    </location>
</feature>
<evidence type="ECO:0000256" key="1">
    <source>
        <dbReference type="ARBA" id="ARBA00022448"/>
    </source>
</evidence>
<dbReference type="Proteomes" id="UP000193719">
    <property type="component" value="Unassembled WGS sequence"/>
</dbReference>
<keyword evidence="2" id="KW-0653">Protein transport</keyword>
<proteinExistence type="predicted"/>
<comment type="caution">
    <text evidence="7">The sequence shown here is derived from an EMBL/GenBank/DDBJ whole genome shotgun (WGS) entry which is preliminary data.</text>
</comment>
<dbReference type="InterPro" id="IPR032629">
    <property type="entry name" value="DCB_dom"/>
</dbReference>
<feature type="compositionally biased region" description="Basic and acidic residues" evidence="3">
    <location>
        <begin position="768"/>
        <end position="780"/>
    </location>
</feature>
<feature type="region of interest" description="Disordered" evidence="3">
    <location>
        <begin position="1427"/>
        <end position="1453"/>
    </location>
</feature>
<reference evidence="7 8" key="1">
    <citation type="submission" date="2016-08" db="EMBL/GenBank/DDBJ databases">
        <title>Genomes of anaerobic fungi encode conserved fungal cellulosomes for biomass hydrolysis.</title>
        <authorList>
            <consortium name="DOE Joint Genome Institute"/>
            <person name="Haitjema C.H."/>
            <person name="Gilmore S.P."/>
            <person name="Henske J.K."/>
            <person name="Solomon K.V."/>
            <person name="De Groot R."/>
            <person name="Kuo A."/>
            <person name="Mondo S.J."/>
            <person name="Salamov A.A."/>
            <person name="Labutti K."/>
            <person name="Zhao Z."/>
            <person name="Chiniquy J."/>
            <person name="Barry K."/>
            <person name="Brewer H.M."/>
            <person name="Purvine S.O."/>
            <person name="Wright A.T."/>
            <person name="Boxma B."/>
            <person name="Van Alen T."/>
            <person name="Hackstein J.H."/>
            <person name="Baker S.E."/>
            <person name="Grigoriev I.V."/>
            <person name="O'Malley M.A."/>
        </authorList>
    </citation>
    <scope>NUCLEOTIDE SEQUENCE [LARGE SCALE GENOMIC DNA]</scope>
    <source>
        <strain evidence="8">finn</strain>
    </source>
</reference>
<protein>
    <recommendedName>
        <fullName evidence="9">Protein MON2 homolog</fullName>
    </recommendedName>
</protein>
<dbReference type="Pfam" id="PF16206">
    <property type="entry name" value="Mon2_C"/>
    <property type="match status" value="1"/>
</dbReference>
<dbReference type="OrthoDB" id="294853at2759"/>
<dbReference type="GO" id="GO:0005794">
    <property type="term" value="C:Golgi apparatus"/>
    <property type="evidence" value="ECO:0007669"/>
    <property type="project" value="UniProtKB-ARBA"/>
</dbReference>
<dbReference type="Pfam" id="PF16213">
    <property type="entry name" value="DCB"/>
    <property type="match status" value="1"/>
</dbReference>
<reference evidence="7 8" key="2">
    <citation type="submission" date="2016-08" db="EMBL/GenBank/DDBJ databases">
        <title>Pervasive Adenine N6-methylation of Active Genes in Fungi.</title>
        <authorList>
            <consortium name="DOE Joint Genome Institute"/>
            <person name="Mondo S.J."/>
            <person name="Dannebaum R.O."/>
            <person name="Kuo R.C."/>
            <person name="Labutti K."/>
            <person name="Haridas S."/>
            <person name="Kuo A."/>
            <person name="Salamov A."/>
            <person name="Ahrendt S.R."/>
            <person name="Lipzen A."/>
            <person name="Sullivan W."/>
            <person name="Andreopoulos W.B."/>
            <person name="Clum A."/>
            <person name="Lindquist E."/>
            <person name="Daum C."/>
            <person name="Ramamoorthy G.K."/>
            <person name="Gryganskyi A."/>
            <person name="Culley D."/>
            <person name="Magnuson J.K."/>
            <person name="James T.Y."/>
            <person name="O'Malley M.A."/>
            <person name="Stajich J.E."/>
            <person name="Spatafora J.W."/>
            <person name="Visel A."/>
            <person name="Grigoriev I.V."/>
        </authorList>
    </citation>
    <scope>NUCLEOTIDE SEQUENCE [LARGE SCALE GENOMIC DNA]</scope>
    <source>
        <strain evidence="8">finn</strain>
    </source>
</reference>
<feature type="region of interest" description="Disordered" evidence="3">
    <location>
        <begin position="768"/>
        <end position="799"/>
    </location>
</feature>